<keyword evidence="1" id="KW-0472">Membrane</keyword>
<dbReference type="PANTHER" id="PTHR47758">
    <property type="entry name" value="SERPENTINE RECEPTOR, CLASS M-RELATED"/>
    <property type="match status" value="1"/>
</dbReference>
<dbReference type="Proteomes" id="UP000005237">
    <property type="component" value="Unassembled WGS sequence"/>
</dbReference>
<evidence type="ECO:0000313" key="2">
    <source>
        <dbReference type="EnsemblMetazoa" id="CJA38535.1"/>
    </source>
</evidence>
<organism evidence="2 3">
    <name type="scientific">Caenorhabditis japonica</name>
    <dbReference type="NCBI Taxonomy" id="281687"/>
    <lineage>
        <taxon>Eukaryota</taxon>
        <taxon>Metazoa</taxon>
        <taxon>Ecdysozoa</taxon>
        <taxon>Nematoda</taxon>
        <taxon>Chromadorea</taxon>
        <taxon>Rhabditida</taxon>
        <taxon>Rhabditina</taxon>
        <taxon>Rhabditomorpha</taxon>
        <taxon>Rhabditoidea</taxon>
        <taxon>Rhabditidae</taxon>
        <taxon>Peloderinae</taxon>
        <taxon>Caenorhabditis</taxon>
    </lineage>
</organism>
<proteinExistence type="predicted"/>
<dbReference type="PANTHER" id="PTHR47758:SF1">
    <property type="entry name" value="SERPENTINE RECEPTOR, CLASS T"/>
    <property type="match status" value="1"/>
</dbReference>
<feature type="transmembrane region" description="Helical" evidence="1">
    <location>
        <begin position="73"/>
        <end position="96"/>
    </location>
</feature>
<keyword evidence="1" id="KW-0812">Transmembrane</keyword>
<reference evidence="3" key="1">
    <citation type="submission" date="2010-08" db="EMBL/GenBank/DDBJ databases">
        <authorList>
            <consortium name="Caenorhabditis japonica Sequencing Consortium"/>
            <person name="Wilson R.K."/>
        </authorList>
    </citation>
    <scope>NUCLEOTIDE SEQUENCE [LARGE SCALE GENOMIC DNA]</scope>
    <source>
        <strain evidence="3">DF5081</strain>
    </source>
</reference>
<keyword evidence="3" id="KW-1185">Reference proteome</keyword>
<keyword evidence="1" id="KW-1133">Transmembrane helix</keyword>
<evidence type="ECO:0000256" key="1">
    <source>
        <dbReference type="SAM" id="Phobius"/>
    </source>
</evidence>
<sequence>MFVVVSSPTIMYISEVKALYIVKGGPYIPREIGAYILNLFMVCIITSCTGPAIQYFQVAYLLSNPALKNMLSIRIFVSSIPVLVAIPTFILIHIGYTPNEYEMNFRKT</sequence>
<dbReference type="EnsemblMetazoa" id="CJA38535.1">
    <property type="protein sequence ID" value="CJA38535.1"/>
    <property type="gene ID" value="WBGene00214382"/>
</dbReference>
<evidence type="ECO:0000313" key="3">
    <source>
        <dbReference type="Proteomes" id="UP000005237"/>
    </source>
</evidence>
<feature type="transmembrane region" description="Helical" evidence="1">
    <location>
        <begin position="32"/>
        <end position="53"/>
    </location>
</feature>
<name>A0A8R1IRY4_CAEJA</name>
<protein>
    <submittedName>
        <fullName evidence="2">Uncharacterized protein</fullName>
    </submittedName>
</protein>
<accession>A0A8R1IRY4</accession>
<reference evidence="2" key="2">
    <citation type="submission" date="2022-06" db="UniProtKB">
        <authorList>
            <consortium name="EnsemblMetazoa"/>
        </authorList>
    </citation>
    <scope>IDENTIFICATION</scope>
    <source>
        <strain evidence="2">DF5081</strain>
    </source>
</reference>
<dbReference type="AlphaFoldDB" id="A0A8R1IRY4"/>